<proteinExistence type="predicted"/>
<accession>A0A3P6QQN3</accession>
<name>A0A3P6QQN3_DIBLA</name>
<protein>
    <submittedName>
        <fullName evidence="2">Uncharacterized protein</fullName>
    </submittedName>
</protein>
<evidence type="ECO:0000313" key="2">
    <source>
        <dbReference type="EMBL" id="VDK48287.1"/>
    </source>
</evidence>
<evidence type="ECO:0000256" key="1">
    <source>
        <dbReference type="SAM" id="MobiDB-lite"/>
    </source>
</evidence>
<sequence>MLASAIEELRVIGEYIFSASENDSEEGPADGGGGGGRFESAVNNSLDLTQPTNDALLSLGLPRIITLKGKHPASPSMSISKFPSFHRTAH</sequence>
<dbReference type="Proteomes" id="UP000281553">
    <property type="component" value="Unassembled WGS sequence"/>
</dbReference>
<keyword evidence="3" id="KW-1185">Reference proteome</keyword>
<feature type="region of interest" description="Disordered" evidence="1">
    <location>
        <begin position="70"/>
        <end position="90"/>
    </location>
</feature>
<gene>
    <name evidence="2" type="ORF">DILT_LOCUS1646</name>
</gene>
<evidence type="ECO:0000313" key="3">
    <source>
        <dbReference type="Proteomes" id="UP000281553"/>
    </source>
</evidence>
<feature type="region of interest" description="Disordered" evidence="1">
    <location>
        <begin position="20"/>
        <end position="45"/>
    </location>
</feature>
<dbReference type="AlphaFoldDB" id="A0A3P6QQN3"/>
<organism evidence="2 3">
    <name type="scientific">Dibothriocephalus latus</name>
    <name type="common">Fish tapeworm</name>
    <name type="synonym">Diphyllobothrium latum</name>
    <dbReference type="NCBI Taxonomy" id="60516"/>
    <lineage>
        <taxon>Eukaryota</taxon>
        <taxon>Metazoa</taxon>
        <taxon>Spiralia</taxon>
        <taxon>Lophotrochozoa</taxon>
        <taxon>Platyhelminthes</taxon>
        <taxon>Cestoda</taxon>
        <taxon>Eucestoda</taxon>
        <taxon>Diphyllobothriidea</taxon>
        <taxon>Diphyllobothriidae</taxon>
        <taxon>Dibothriocephalus</taxon>
    </lineage>
</organism>
<dbReference type="EMBL" id="UYRU01012638">
    <property type="protein sequence ID" value="VDK48287.1"/>
    <property type="molecule type" value="Genomic_DNA"/>
</dbReference>
<reference evidence="2 3" key="1">
    <citation type="submission" date="2018-11" db="EMBL/GenBank/DDBJ databases">
        <authorList>
            <consortium name="Pathogen Informatics"/>
        </authorList>
    </citation>
    <scope>NUCLEOTIDE SEQUENCE [LARGE SCALE GENOMIC DNA]</scope>
</reference>